<gene>
    <name evidence="3" type="ORF">V0U35_02245</name>
</gene>
<reference evidence="3 4" key="1">
    <citation type="submission" date="2024-01" db="EMBL/GenBank/DDBJ databases">
        <title>Hyphobacterium bacterium isolated from marine sediment.</title>
        <authorList>
            <person name="Zhao S."/>
        </authorList>
    </citation>
    <scope>NUCLEOTIDE SEQUENCE [LARGE SCALE GENOMIC DNA]</scope>
    <source>
        <strain evidence="3 4">Y60-23</strain>
    </source>
</reference>
<accession>A0ABU7LW31</accession>
<name>A0ABU7LW31_9PROT</name>
<dbReference type="InterPro" id="IPR011008">
    <property type="entry name" value="Dimeric_a/b-barrel"/>
</dbReference>
<dbReference type="PANTHER" id="PTHR35174">
    <property type="entry name" value="BLL7171 PROTEIN-RELATED"/>
    <property type="match status" value="1"/>
</dbReference>
<organism evidence="3 4">
    <name type="scientific">Hyphobacterium marinum</name>
    <dbReference type="NCBI Taxonomy" id="3116574"/>
    <lineage>
        <taxon>Bacteria</taxon>
        <taxon>Pseudomonadati</taxon>
        <taxon>Pseudomonadota</taxon>
        <taxon>Alphaproteobacteria</taxon>
        <taxon>Maricaulales</taxon>
        <taxon>Maricaulaceae</taxon>
        <taxon>Hyphobacterium</taxon>
    </lineage>
</organism>
<keyword evidence="4" id="KW-1185">Reference proteome</keyword>
<dbReference type="Gene3D" id="3.30.70.1060">
    <property type="entry name" value="Dimeric alpha+beta barrel"/>
    <property type="match status" value="1"/>
</dbReference>
<evidence type="ECO:0000256" key="1">
    <source>
        <dbReference type="ARBA" id="ARBA00007689"/>
    </source>
</evidence>
<dbReference type="RefSeq" id="WP_330195022.1">
    <property type="nucleotide sequence ID" value="NZ_JAZDRO010000001.1"/>
</dbReference>
<dbReference type="Proteomes" id="UP001310692">
    <property type="component" value="Unassembled WGS sequence"/>
</dbReference>
<dbReference type="SUPFAM" id="SSF54909">
    <property type="entry name" value="Dimeric alpha+beta barrel"/>
    <property type="match status" value="1"/>
</dbReference>
<evidence type="ECO:0000313" key="4">
    <source>
        <dbReference type="Proteomes" id="UP001310692"/>
    </source>
</evidence>
<feature type="domain" description="YCII-related" evidence="2">
    <location>
        <begin position="1"/>
        <end position="108"/>
    </location>
</feature>
<comment type="similarity">
    <text evidence="1">Belongs to the YciI family.</text>
</comment>
<comment type="caution">
    <text evidence="3">The sequence shown here is derived from an EMBL/GenBank/DDBJ whole genome shotgun (WGS) entry which is preliminary data.</text>
</comment>
<protein>
    <submittedName>
        <fullName evidence="3">YciI family protein</fullName>
    </submittedName>
</protein>
<dbReference type="InterPro" id="IPR005545">
    <property type="entry name" value="YCII"/>
</dbReference>
<sequence length="113" mass="12230">MQFVFLLHEDEAYFEAMGDEEQKAVIAEHFAFVAALQAKNAFSSGAPLAPAMTGKLVSVSGVEDGPYADSKEQVGGFYMIECADMGEALDWARQCPTAKYGRVEVRPVPDYGG</sequence>
<dbReference type="Pfam" id="PF03795">
    <property type="entry name" value="YCII"/>
    <property type="match status" value="1"/>
</dbReference>
<proteinExistence type="inferred from homology"/>
<dbReference type="EMBL" id="JAZDRO010000001">
    <property type="protein sequence ID" value="MEE2565487.1"/>
    <property type="molecule type" value="Genomic_DNA"/>
</dbReference>
<dbReference type="PANTHER" id="PTHR35174:SF3">
    <property type="entry name" value="BLL7171 PROTEIN"/>
    <property type="match status" value="1"/>
</dbReference>
<evidence type="ECO:0000259" key="2">
    <source>
        <dbReference type="Pfam" id="PF03795"/>
    </source>
</evidence>
<evidence type="ECO:0000313" key="3">
    <source>
        <dbReference type="EMBL" id="MEE2565487.1"/>
    </source>
</evidence>